<gene>
    <name evidence="2" type="ORF">MGAL_10B017258</name>
</gene>
<dbReference type="EMBL" id="UYJE01010540">
    <property type="protein sequence ID" value="VDI84114.1"/>
    <property type="molecule type" value="Genomic_DNA"/>
</dbReference>
<dbReference type="Proteomes" id="UP000596742">
    <property type="component" value="Unassembled WGS sequence"/>
</dbReference>
<keyword evidence="1" id="KW-0812">Transmembrane</keyword>
<evidence type="ECO:0000313" key="2">
    <source>
        <dbReference type="EMBL" id="VDI84114.1"/>
    </source>
</evidence>
<keyword evidence="1" id="KW-1133">Transmembrane helix</keyword>
<protein>
    <submittedName>
        <fullName evidence="2">Uncharacterized protein</fullName>
    </submittedName>
</protein>
<comment type="caution">
    <text evidence="2">The sequence shown here is derived from an EMBL/GenBank/DDBJ whole genome shotgun (WGS) entry which is preliminary data.</text>
</comment>
<accession>A0A8B6HTB0</accession>
<organism evidence="2 3">
    <name type="scientific">Mytilus galloprovincialis</name>
    <name type="common">Mediterranean mussel</name>
    <dbReference type="NCBI Taxonomy" id="29158"/>
    <lineage>
        <taxon>Eukaryota</taxon>
        <taxon>Metazoa</taxon>
        <taxon>Spiralia</taxon>
        <taxon>Lophotrochozoa</taxon>
        <taxon>Mollusca</taxon>
        <taxon>Bivalvia</taxon>
        <taxon>Autobranchia</taxon>
        <taxon>Pteriomorphia</taxon>
        <taxon>Mytilida</taxon>
        <taxon>Mytiloidea</taxon>
        <taxon>Mytilidae</taxon>
        <taxon>Mytilinae</taxon>
        <taxon>Mytilus</taxon>
    </lineage>
</organism>
<keyword evidence="1" id="KW-0472">Membrane</keyword>
<feature type="transmembrane region" description="Helical" evidence="1">
    <location>
        <begin position="6"/>
        <end position="23"/>
    </location>
</feature>
<name>A0A8B6HTB0_MYTGA</name>
<keyword evidence="3" id="KW-1185">Reference proteome</keyword>
<dbReference type="PANTHER" id="PTHR24024:SF18">
    <property type="entry name" value="SHORT-CHAIN COLLAGEN C4-LIKE"/>
    <property type="match status" value="1"/>
</dbReference>
<reference evidence="2" key="1">
    <citation type="submission" date="2018-11" db="EMBL/GenBank/DDBJ databases">
        <authorList>
            <person name="Alioto T."/>
            <person name="Alioto T."/>
        </authorList>
    </citation>
    <scope>NUCLEOTIDE SEQUENCE</scope>
</reference>
<dbReference type="PANTHER" id="PTHR24024">
    <property type="entry name" value="PULMONARY SURFACTANT-ASSOCIATED PROTEIN A"/>
    <property type="match status" value="1"/>
</dbReference>
<proteinExistence type="predicted"/>
<dbReference type="OrthoDB" id="6139367at2759"/>
<sequence>MSYVSVFINAVVVALMALYVYEYERRMGEISARHNRTVLALEGKLSTTVDEIKDIKQILSTKAGLEKLAGIENHQLKSQEKGVTYIRWGNTQCDGSNTETVYSGQVGGGLYTHSGGSVNYICLPNNPDAAQPLKQHSNYAFLYGGEYEIFDFNQPQGIRSGIGQQDVACAACLAKGKMSSIMIPGRKTCYNGWTKEYDGLLMAGHQSHKAGSEYACVDSSTEVIAGGSSDENGILFYPVKTVCGSLKCPPYTADTDVPCVVCSK</sequence>
<dbReference type="InterPro" id="IPR051077">
    <property type="entry name" value="Ca-dependent_lectin"/>
</dbReference>
<dbReference type="AlphaFoldDB" id="A0A8B6HTB0"/>
<evidence type="ECO:0000313" key="3">
    <source>
        <dbReference type="Proteomes" id="UP000596742"/>
    </source>
</evidence>
<dbReference type="GO" id="GO:0005615">
    <property type="term" value="C:extracellular space"/>
    <property type="evidence" value="ECO:0007669"/>
    <property type="project" value="TreeGrafter"/>
</dbReference>
<evidence type="ECO:0000256" key="1">
    <source>
        <dbReference type="SAM" id="Phobius"/>
    </source>
</evidence>